<gene>
    <name evidence="2" type="ORF">CYJ10_22840</name>
</gene>
<keyword evidence="1" id="KW-1133">Transmembrane helix</keyword>
<dbReference type="Pfam" id="PF16357">
    <property type="entry name" value="PepSY_TM_like_2"/>
    <property type="match status" value="1"/>
</dbReference>
<organism evidence="2 3">
    <name type="scientific">Cupriavidus pauculus</name>
    <dbReference type="NCBI Taxonomy" id="82633"/>
    <lineage>
        <taxon>Bacteria</taxon>
        <taxon>Pseudomonadati</taxon>
        <taxon>Pseudomonadota</taxon>
        <taxon>Betaproteobacteria</taxon>
        <taxon>Burkholderiales</taxon>
        <taxon>Burkholderiaceae</taxon>
        <taxon>Cupriavidus</taxon>
    </lineage>
</organism>
<dbReference type="InterPro" id="IPR032307">
    <property type="entry name" value="PepSY_TM-like_2"/>
</dbReference>
<name>A0A2N5C7Y9_9BURK</name>
<evidence type="ECO:0000313" key="2">
    <source>
        <dbReference type="EMBL" id="PLP98336.1"/>
    </source>
</evidence>
<accession>A0A2N5C7Y9</accession>
<keyword evidence="1" id="KW-0472">Membrane</keyword>
<evidence type="ECO:0000313" key="3">
    <source>
        <dbReference type="Proteomes" id="UP000234341"/>
    </source>
</evidence>
<dbReference type="Proteomes" id="UP000234341">
    <property type="component" value="Unassembled WGS sequence"/>
</dbReference>
<evidence type="ECO:0000256" key="1">
    <source>
        <dbReference type="SAM" id="Phobius"/>
    </source>
</evidence>
<dbReference type="AlphaFoldDB" id="A0A2N5C7Y9"/>
<dbReference type="STRING" id="82633.GCA_000974605_05501"/>
<feature type="transmembrane region" description="Helical" evidence="1">
    <location>
        <begin position="23"/>
        <end position="45"/>
    </location>
</feature>
<dbReference type="EMBL" id="PJRP01000012">
    <property type="protein sequence ID" value="PLP98336.1"/>
    <property type="molecule type" value="Genomic_DNA"/>
</dbReference>
<comment type="caution">
    <text evidence="2">The sequence shown here is derived from an EMBL/GenBank/DDBJ whole genome shotgun (WGS) entry which is preliminary data.</text>
</comment>
<dbReference type="PANTHER" id="PTHR40115:SF1">
    <property type="entry name" value="INNER MEMBRANE PROTEIN WITH PEPSY TM HELIX"/>
    <property type="match status" value="1"/>
</dbReference>
<reference evidence="2 3" key="1">
    <citation type="submission" date="2017-12" db="EMBL/GenBank/DDBJ databases">
        <title>Genome sequence of the active heterotrophic nitrifier-denitrifier, Cupriavidus pauculus UM1.</title>
        <authorList>
            <person name="Putonti C."/>
            <person name="Castignetti D."/>
        </authorList>
    </citation>
    <scope>NUCLEOTIDE SEQUENCE [LARGE SCALE GENOMIC DNA]</scope>
    <source>
        <strain evidence="2 3">UM1</strain>
    </source>
</reference>
<keyword evidence="1" id="KW-0812">Transmembrane</keyword>
<dbReference type="PANTHER" id="PTHR40115">
    <property type="entry name" value="INNER MEMBRANE PROTEIN WITH PEPSY TM HELIX"/>
    <property type="match status" value="1"/>
</dbReference>
<proteinExistence type="predicted"/>
<dbReference type="RefSeq" id="WP_101683726.1">
    <property type="nucleotide sequence ID" value="NZ_PJRP01000012.1"/>
</dbReference>
<feature type="transmembrane region" description="Helical" evidence="1">
    <location>
        <begin position="167"/>
        <end position="189"/>
    </location>
</feature>
<dbReference type="OrthoDB" id="8559578at2"/>
<protein>
    <recommendedName>
        <fullName evidence="4">PepSY-associated TM helix domain-containing protein</fullName>
    </recommendedName>
</protein>
<sequence length="217" mass="23568">MTDTAPVSGQQRRAFWLKHLHQWHWISSAICLIGMLMFALTGFTLNHAGQIEAKPKVVTRTEAAPREVVSALRSAMPAGADTKNLKGPVPPVLADWLARTLDVDAAGRDAEWSADEIYVGLPRPGGDAWVSVALDSGEVQYEFTSRGAVSYLNDLHKGRNTGRAWSLFIDVFAIACLVFSVTGLFLLKLHASGRVATWPLVGAGLVIPLLLAILYIH</sequence>
<evidence type="ECO:0008006" key="4">
    <source>
        <dbReference type="Google" id="ProtNLM"/>
    </source>
</evidence>
<feature type="transmembrane region" description="Helical" evidence="1">
    <location>
        <begin position="195"/>
        <end position="216"/>
    </location>
</feature>